<sequence>MIEIDLPDGVRIRLDHGVSEKALRRVLFAVREVR</sequence>
<evidence type="ECO:0000313" key="2">
    <source>
        <dbReference type="Proteomes" id="UP000070578"/>
    </source>
</evidence>
<name>A0A139BNH8_9PROT</name>
<dbReference type="Proteomes" id="UP000070578">
    <property type="component" value="Unassembled WGS sequence"/>
</dbReference>
<reference evidence="1 2" key="2">
    <citation type="submission" date="2016-03" db="EMBL/GenBank/DDBJ databases">
        <title>New uncultured bacterium of the family Gallionellaceae from acid mine drainage: description and reconstruction of genome based on metagenomic analysis of microbial community.</title>
        <authorList>
            <person name="Kadnikov V."/>
            <person name="Ivasenko D."/>
            <person name="Beletsky A."/>
            <person name="Mardanov A."/>
            <person name="Danilova E."/>
            <person name="Pimenov N."/>
            <person name="Karnachuk O."/>
            <person name="Ravin N."/>
        </authorList>
    </citation>
    <scope>NUCLEOTIDE SEQUENCE [LARGE SCALE GENOMIC DNA]</scope>
    <source>
        <strain evidence="1">ShG14-8</strain>
    </source>
</reference>
<reference evidence="1 2" key="1">
    <citation type="submission" date="2016-02" db="EMBL/GenBank/DDBJ databases">
        <authorList>
            <person name="Wen L."/>
            <person name="He K."/>
            <person name="Yang H."/>
        </authorList>
    </citation>
    <scope>NUCLEOTIDE SEQUENCE [LARGE SCALE GENOMIC DNA]</scope>
    <source>
        <strain evidence="1">ShG14-8</strain>
    </source>
</reference>
<gene>
    <name evidence="1" type="ORF">AWT59_3320</name>
</gene>
<proteinExistence type="predicted"/>
<organism evidence="1 2">
    <name type="scientific">Candidatus Gallionella acididurans</name>
    <dbReference type="NCBI Taxonomy" id="1796491"/>
    <lineage>
        <taxon>Bacteria</taxon>
        <taxon>Pseudomonadati</taxon>
        <taxon>Pseudomonadota</taxon>
        <taxon>Betaproteobacteria</taxon>
        <taxon>Nitrosomonadales</taxon>
        <taxon>Gallionellaceae</taxon>
        <taxon>Gallionella</taxon>
    </lineage>
</organism>
<comment type="caution">
    <text evidence="1">The sequence shown here is derived from an EMBL/GenBank/DDBJ whole genome shotgun (WGS) entry which is preliminary data.</text>
</comment>
<evidence type="ECO:0008006" key="3">
    <source>
        <dbReference type="Google" id="ProtNLM"/>
    </source>
</evidence>
<dbReference type="EMBL" id="LSLI01000203">
    <property type="protein sequence ID" value="KXS30557.1"/>
    <property type="molecule type" value="Genomic_DNA"/>
</dbReference>
<protein>
    <recommendedName>
        <fullName evidence="3">Transposase</fullName>
    </recommendedName>
</protein>
<dbReference type="AlphaFoldDB" id="A0A139BNH8"/>
<evidence type="ECO:0000313" key="1">
    <source>
        <dbReference type="EMBL" id="KXS30557.1"/>
    </source>
</evidence>
<accession>A0A139BNH8</accession>